<accession>A0AAD7BXF3</accession>
<dbReference type="PANTHER" id="PTHR43433:SF5">
    <property type="entry name" value="AB HYDROLASE-1 DOMAIN-CONTAINING PROTEIN"/>
    <property type="match status" value="1"/>
</dbReference>
<sequence>MSASKSPPKTCVLPDGAVLAYDVLGARHFEAEQGALPLVLVCGMASTREDWVRLSTTWAQTRPVLVYDHRAIGDSKSPPDVTDDEFTMETLARDLVFLISHLGWQEVAILGYSMGGVVVQQLLVLPYLPTNPTPLPFRITHVILASTRSEVLRDPEYGLKHLPEPPTAAPTPPDPGERYAYIRRTILSTVDETWVKAHGQYLEFMIQRVMSGTPRSLHTISRQRKALQLFDFGDLLGKLPEELPVLVLHGEADEIIPFECSKEILRRIPGARFVEVGPEPGKLPTLTFGHNFTLYFPALVWEHLIREFLKVGKET</sequence>
<dbReference type="InterPro" id="IPR050471">
    <property type="entry name" value="AB_hydrolase"/>
</dbReference>
<dbReference type="InterPro" id="IPR000073">
    <property type="entry name" value="AB_hydrolase_1"/>
</dbReference>
<evidence type="ECO:0000313" key="3">
    <source>
        <dbReference type="Proteomes" id="UP001221142"/>
    </source>
</evidence>
<organism evidence="2 3">
    <name type="scientific">Roridomyces roridus</name>
    <dbReference type="NCBI Taxonomy" id="1738132"/>
    <lineage>
        <taxon>Eukaryota</taxon>
        <taxon>Fungi</taxon>
        <taxon>Dikarya</taxon>
        <taxon>Basidiomycota</taxon>
        <taxon>Agaricomycotina</taxon>
        <taxon>Agaricomycetes</taxon>
        <taxon>Agaricomycetidae</taxon>
        <taxon>Agaricales</taxon>
        <taxon>Marasmiineae</taxon>
        <taxon>Mycenaceae</taxon>
        <taxon>Roridomyces</taxon>
    </lineage>
</organism>
<dbReference type="PANTHER" id="PTHR43433">
    <property type="entry name" value="HYDROLASE, ALPHA/BETA FOLD FAMILY PROTEIN"/>
    <property type="match status" value="1"/>
</dbReference>
<feature type="domain" description="AB hydrolase-1" evidence="1">
    <location>
        <begin position="37"/>
        <end position="272"/>
    </location>
</feature>
<name>A0AAD7BXF3_9AGAR</name>
<proteinExistence type="predicted"/>
<dbReference type="InterPro" id="IPR029058">
    <property type="entry name" value="AB_hydrolase_fold"/>
</dbReference>
<keyword evidence="3" id="KW-1185">Reference proteome</keyword>
<reference evidence="2" key="1">
    <citation type="submission" date="2023-03" db="EMBL/GenBank/DDBJ databases">
        <title>Massive genome expansion in bonnet fungi (Mycena s.s.) driven by repeated elements and novel gene families across ecological guilds.</title>
        <authorList>
            <consortium name="Lawrence Berkeley National Laboratory"/>
            <person name="Harder C.B."/>
            <person name="Miyauchi S."/>
            <person name="Viragh M."/>
            <person name="Kuo A."/>
            <person name="Thoen E."/>
            <person name="Andreopoulos B."/>
            <person name="Lu D."/>
            <person name="Skrede I."/>
            <person name="Drula E."/>
            <person name="Henrissat B."/>
            <person name="Morin E."/>
            <person name="Kohler A."/>
            <person name="Barry K."/>
            <person name="LaButti K."/>
            <person name="Morin E."/>
            <person name="Salamov A."/>
            <person name="Lipzen A."/>
            <person name="Mereny Z."/>
            <person name="Hegedus B."/>
            <person name="Baldrian P."/>
            <person name="Stursova M."/>
            <person name="Weitz H."/>
            <person name="Taylor A."/>
            <person name="Grigoriev I.V."/>
            <person name="Nagy L.G."/>
            <person name="Martin F."/>
            <person name="Kauserud H."/>
        </authorList>
    </citation>
    <scope>NUCLEOTIDE SEQUENCE</scope>
    <source>
        <strain evidence="2">9284</strain>
    </source>
</reference>
<comment type="caution">
    <text evidence="2">The sequence shown here is derived from an EMBL/GenBank/DDBJ whole genome shotgun (WGS) entry which is preliminary data.</text>
</comment>
<keyword evidence="2" id="KW-0378">Hydrolase</keyword>
<evidence type="ECO:0000313" key="2">
    <source>
        <dbReference type="EMBL" id="KAJ7633046.1"/>
    </source>
</evidence>
<dbReference type="AlphaFoldDB" id="A0AAD7BXF3"/>
<dbReference type="Proteomes" id="UP001221142">
    <property type="component" value="Unassembled WGS sequence"/>
</dbReference>
<protein>
    <submittedName>
        <fullName evidence="2">Alpha/Beta hydrolase protein</fullName>
    </submittedName>
</protein>
<dbReference type="EMBL" id="JARKIF010000008">
    <property type="protein sequence ID" value="KAJ7633046.1"/>
    <property type="molecule type" value="Genomic_DNA"/>
</dbReference>
<dbReference type="SUPFAM" id="SSF53474">
    <property type="entry name" value="alpha/beta-Hydrolases"/>
    <property type="match status" value="1"/>
</dbReference>
<dbReference type="Pfam" id="PF00561">
    <property type="entry name" value="Abhydrolase_1"/>
    <property type="match status" value="1"/>
</dbReference>
<dbReference type="GO" id="GO:0016787">
    <property type="term" value="F:hydrolase activity"/>
    <property type="evidence" value="ECO:0007669"/>
    <property type="project" value="UniProtKB-KW"/>
</dbReference>
<evidence type="ECO:0000259" key="1">
    <source>
        <dbReference type="Pfam" id="PF00561"/>
    </source>
</evidence>
<gene>
    <name evidence="2" type="ORF">FB45DRAFT_1058038</name>
</gene>
<dbReference type="Gene3D" id="3.40.50.1820">
    <property type="entry name" value="alpha/beta hydrolase"/>
    <property type="match status" value="1"/>
</dbReference>